<reference evidence="11" key="1">
    <citation type="journal article" date="2020" name="Stud. Mycol.">
        <title>101 Dothideomycetes genomes: a test case for predicting lifestyles and emergence of pathogens.</title>
        <authorList>
            <person name="Haridas S."/>
            <person name="Albert R."/>
            <person name="Binder M."/>
            <person name="Bloem J."/>
            <person name="Labutti K."/>
            <person name="Salamov A."/>
            <person name="Andreopoulos B."/>
            <person name="Baker S."/>
            <person name="Barry K."/>
            <person name="Bills G."/>
            <person name="Bluhm B."/>
            <person name="Cannon C."/>
            <person name="Castanera R."/>
            <person name="Culley D."/>
            <person name="Daum C."/>
            <person name="Ezra D."/>
            <person name="Gonzalez J."/>
            <person name="Henrissat B."/>
            <person name="Kuo A."/>
            <person name="Liang C."/>
            <person name="Lipzen A."/>
            <person name="Lutzoni F."/>
            <person name="Magnuson J."/>
            <person name="Mondo S."/>
            <person name="Nolan M."/>
            <person name="Ohm R."/>
            <person name="Pangilinan J."/>
            <person name="Park H.-J."/>
            <person name="Ramirez L."/>
            <person name="Alfaro M."/>
            <person name="Sun H."/>
            <person name="Tritt A."/>
            <person name="Yoshinaga Y."/>
            <person name="Zwiers L.-H."/>
            <person name="Turgeon B."/>
            <person name="Goodwin S."/>
            <person name="Spatafora J."/>
            <person name="Crous P."/>
            <person name="Grigoriev I."/>
        </authorList>
    </citation>
    <scope>NUCLEOTIDE SEQUENCE</scope>
    <source>
        <strain evidence="11">CBS 130266</strain>
    </source>
</reference>
<feature type="non-terminal residue" evidence="11">
    <location>
        <position position="1"/>
    </location>
</feature>
<proteinExistence type="inferred from homology"/>
<evidence type="ECO:0000256" key="8">
    <source>
        <dbReference type="ARBA" id="ARBA00023034"/>
    </source>
</evidence>
<dbReference type="PANTHER" id="PTHR11214">
    <property type="entry name" value="BETA-1,3-N-ACETYLGLUCOSAMINYLTRANSFERASE"/>
    <property type="match status" value="1"/>
</dbReference>
<dbReference type="EC" id="2.4.1.-" evidence="10"/>
<dbReference type="GO" id="GO:0016758">
    <property type="term" value="F:hexosyltransferase activity"/>
    <property type="evidence" value="ECO:0007669"/>
    <property type="project" value="InterPro"/>
</dbReference>
<gene>
    <name evidence="11" type="ORF">EJ08DRAFT_576417</name>
</gene>
<dbReference type="PANTHER" id="PTHR11214:SF351">
    <property type="entry name" value="BETA-1,3-GALACTOSYLTRANSFERASE PVG3"/>
    <property type="match status" value="1"/>
</dbReference>
<keyword evidence="9" id="KW-0472">Membrane</keyword>
<keyword evidence="5" id="KW-0812">Transmembrane</keyword>
<keyword evidence="7" id="KW-1133">Transmembrane helix</keyword>
<comment type="subcellular location">
    <subcellularLocation>
        <location evidence="1 10">Golgi apparatus membrane</location>
        <topology evidence="1 10">Single-pass type II membrane protein</topology>
    </subcellularLocation>
</comment>
<keyword evidence="12" id="KW-1185">Reference proteome</keyword>
<keyword evidence="6" id="KW-0735">Signal-anchor</keyword>
<dbReference type="AlphaFoldDB" id="A0A9P4NFM8"/>
<evidence type="ECO:0000256" key="6">
    <source>
        <dbReference type="ARBA" id="ARBA00022968"/>
    </source>
</evidence>
<evidence type="ECO:0000256" key="4">
    <source>
        <dbReference type="ARBA" id="ARBA00022679"/>
    </source>
</evidence>
<evidence type="ECO:0000256" key="1">
    <source>
        <dbReference type="ARBA" id="ARBA00004323"/>
    </source>
</evidence>
<evidence type="ECO:0000256" key="10">
    <source>
        <dbReference type="RuleBase" id="RU363063"/>
    </source>
</evidence>
<dbReference type="Pfam" id="PF01762">
    <property type="entry name" value="Galactosyl_T"/>
    <property type="match status" value="1"/>
</dbReference>
<comment type="caution">
    <text evidence="11">The sequence shown here is derived from an EMBL/GenBank/DDBJ whole genome shotgun (WGS) entry which is preliminary data.</text>
</comment>
<dbReference type="Proteomes" id="UP000800235">
    <property type="component" value="Unassembled WGS sequence"/>
</dbReference>
<keyword evidence="4" id="KW-0808">Transferase</keyword>
<evidence type="ECO:0000256" key="9">
    <source>
        <dbReference type="ARBA" id="ARBA00023136"/>
    </source>
</evidence>
<evidence type="ECO:0000256" key="2">
    <source>
        <dbReference type="ARBA" id="ARBA00008661"/>
    </source>
</evidence>
<name>A0A9P4NFM8_9PEZI</name>
<keyword evidence="8 10" id="KW-0333">Golgi apparatus</keyword>
<feature type="non-terminal residue" evidence="11">
    <location>
        <position position="246"/>
    </location>
</feature>
<dbReference type="EMBL" id="MU007120">
    <property type="protein sequence ID" value="KAF2419040.1"/>
    <property type="molecule type" value="Genomic_DNA"/>
</dbReference>
<dbReference type="InterPro" id="IPR002659">
    <property type="entry name" value="Glyco_trans_31"/>
</dbReference>
<comment type="similarity">
    <text evidence="2 10">Belongs to the glycosyltransferase 31 family.</text>
</comment>
<evidence type="ECO:0000313" key="11">
    <source>
        <dbReference type="EMBL" id="KAF2419040.1"/>
    </source>
</evidence>
<evidence type="ECO:0000256" key="7">
    <source>
        <dbReference type="ARBA" id="ARBA00022989"/>
    </source>
</evidence>
<evidence type="ECO:0000256" key="5">
    <source>
        <dbReference type="ARBA" id="ARBA00022692"/>
    </source>
</evidence>
<protein>
    <recommendedName>
        <fullName evidence="10">Hexosyltransferase</fullName>
        <ecNumber evidence="10">2.4.1.-</ecNumber>
    </recommendedName>
</protein>
<organism evidence="11 12">
    <name type="scientific">Tothia fuscella</name>
    <dbReference type="NCBI Taxonomy" id="1048955"/>
    <lineage>
        <taxon>Eukaryota</taxon>
        <taxon>Fungi</taxon>
        <taxon>Dikarya</taxon>
        <taxon>Ascomycota</taxon>
        <taxon>Pezizomycotina</taxon>
        <taxon>Dothideomycetes</taxon>
        <taxon>Pleosporomycetidae</taxon>
        <taxon>Venturiales</taxon>
        <taxon>Cylindrosympodiaceae</taxon>
        <taxon>Tothia</taxon>
    </lineage>
</organism>
<dbReference type="OrthoDB" id="2139606at2759"/>
<accession>A0A9P4NFM8</accession>
<evidence type="ECO:0000313" key="12">
    <source>
        <dbReference type="Proteomes" id="UP000800235"/>
    </source>
</evidence>
<dbReference type="GO" id="GO:0000139">
    <property type="term" value="C:Golgi membrane"/>
    <property type="evidence" value="ECO:0007669"/>
    <property type="project" value="UniProtKB-SubCell"/>
</dbReference>
<evidence type="ECO:0000256" key="3">
    <source>
        <dbReference type="ARBA" id="ARBA00022676"/>
    </source>
</evidence>
<keyword evidence="3 10" id="KW-0328">Glycosyltransferase</keyword>
<sequence>IIRATWQSLYKNDSLYTPRFVISNPGKRWKTVIEHENSTYGDIIILPHLEETAKVANSIKTVEFFKYLSKQGKRWDFVSKIDEDSFLDPNAYYREYLAPLLDRKTPASQMRTMIGREMHWPNAEWSWMGGQFYTLTWDLVELLARLHDKDPIDDNGEDELNGRLLFNAKEHWEWVNTPNKVAFDIYANEGSDINGEHTAWAPAGADLDAFSHGVGPGAINPHKMKEDQEYLDVAACYGKGGLLPPP</sequence>